<comment type="similarity">
    <text evidence="1 3">Belongs to the pirin family.</text>
</comment>
<dbReference type="GO" id="GO:0046872">
    <property type="term" value="F:metal ion binding"/>
    <property type="evidence" value="ECO:0007669"/>
    <property type="project" value="UniProtKB-KW"/>
</dbReference>
<comment type="cofactor">
    <cofactor evidence="2">
        <name>Fe cation</name>
        <dbReference type="ChEBI" id="CHEBI:24875"/>
    </cofactor>
    <text evidence="2">Binds 1 Fe cation per subunit.</text>
</comment>
<keyword evidence="7" id="KW-1185">Reference proteome</keyword>
<feature type="binding site" evidence="2">
    <location>
        <position position="57"/>
    </location>
    <ligand>
        <name>Fe cation</name>
        <dbReference type="ChEBI" id="CHEBI:24875"/>
    </ligand>
</feature>
<name>K9YHV2_CYASC</name>
<dbReference type="PANTHER" id="PTHR43212">
    <property type="entry name" value="QUERCETIN 2,3-DIOXYGENASE"/>
    <property type="match status" value="1"/>
</dbReference>
<dbReference type="EMBL" id="CP003940">
    <property type="protein sequence ID" value="AFZ46057.1"/>
    <property type="molecule type" value="Genomic_DNA"/>
</dbReference>
<evidence type="ECO:0000259" key="4">
    <source>
        <dbReference type="Pfam" id="PF02678"/>
    </source>
</evidence>
<dbReference type="Proteomes" id="UP000010483">
    <property type="component" value="Chromosome"/>
</dbReference>
<accession>K9YHV2</accession>
<feature type="binding site" evidence="2">
    <location>
        <position position="59"/>
    </location>
    <ligand>
        <name>Fe cation</name>
        <dbReference type="ChEBI" id="CHEBI:24875"/>
    </ligand>
</feature>
<reference evidence="7" key="1">
    <citation type="journal article" date="2013" name="Proc. Natl. Acad. Sci. U.S.A.">
        <title>Improving the coverage of the cyanobacterial phylum using diversity-driven genome sequencing.</title>
        <authorList>
            <person name="Shih P.M."/>
            <person name="Wu D."/>
            <person name="Latifi A."/>
            <person name="Axen S.D."/>
            <person name="Fewer D.P."/>
            <person name="Talla E."/>
            <person name="Calteau A."/>
            <person name="Cai F."/>
            <person name="Tandeau de Marsac N."/>
            <person name="Rippka R."/>
            <person name="Herdman M."/>
            <person name="Sivonen K."/>
            <person name="Coursin T."/>
            <person name="Laurent T."/>
            <person name="Goodwin L."/>
            <person name="Nolan M."/>
            <person name="Davenport K.W."/>
            <person name="Han C.S."/>
            <person name="Rubin E.M."/>
            <person name="Eisen J.A."/>
            <person name="Woyke T."/>
            <person name="Gugger M."/>
            <person name="Kerfeld C.A."/>
        </authorList>
    </citation>
    <scope>NUCLEOTIDE SEQUENCE [LARGE SCALE GENOMIC DNA]</scope>
    <source>
        <strain evidence="7">ATCC 29140 / PCC 7202</strain>
    </source>
</reference>
<dbReference type="AlphaFoldDB" id="K9YHV2"/>
<dbReference type="Pfam" id="PF02678">
    <property type="entry name" value="Pirin"/>
    <property type="match status" value="1"/>
</dbReference>
<dbReference type="InterPro" id="IPR041602">
    <property type="entry name" value="Quercetinase_C"/>
</dbReference>
<keyword evidence="2" id="KW-0408">Iron</keyword>
<organism evidence="6 7">
    <name type="scientific">Cyanobacterium stanieri (strain ATCC 29140 / PCC 7202)</name>
    <dbReference type="NCBI Taxonomy" id="292563"/>
    <lineage>
        <taxon>Bacteria</taxon>
        <taxon>Bacillati</taxon>
        <taxon>Cyanobacteriota</taxon>
        <taxon>Cyanophyceae</taxon>
        <taxon>Oscillatoriophycideae</taxon>
        <taxon>Chroococcales</taxon>
        <taxon>Geminocystaceae</taxon>
        <taxon>Cyanobacterium</taxon>
    </lineage>
</organism>
<keyword evidence="2" id="KW-0479">Metal-binding</keyword>
<dbReference type="InterPro" id="IPR014710">
    <property type="entry name" value="RmlC-like_jellyroll"/>
</dbReference>
<dbReference type="CDD" id="cd02910">
    <property type="entry name" value="cupin_Yhhw_N"/>
    <property type="match status" value="1"/>
</dbReference>
<gene>
    <name evidence="6" type="ordered locus">Cyast_0074</name>
</gene>
<dbReference type="CDD" id="cd20311">
    <property type="entry name" value="cupin_Yhhw_C"/>
    <property type="match status" value="1"/>
</dbReference>
<dbReference type="InterPro" id="IPR011051">
    <property type="entry name" value="RmlC_Cupin_sf"/>
</dbReference>
<feature type="binding site" evidence="2">
    <location>
        <position position="101"/>
    </location>
    <ligand>
        <name>Fe cation</name>
        <dbReference type="ChEBI" id="CHEBI:24875"/>
    </ligand>
</feature>
<feature type="binding site" evidence="2">
    <location>
        <position position="103"/>
    </location>
    <ligand>
        <name>Fe cation</name>
        <dbReference type="ChEBI" id="CHEBI:24875"/>
    </ligand>
</feature>
<evidence type="ECO:0000256" key="1">
    <source>
        <dbReference type="ARBA" id="ARBA00008416"/>
    </source>
</evidence>
<evidence type="ECO:0000256" key="3">
    <source>
        <dbReference type="RuleBase" id="RU003457"/>
    </source>
</evidence>
<dbReference type="PANTHER" id="PTHR43212:SF3">
    <property type="entry name" value="QUERCETIN 2,3-DIOXYGENASE"/>
    <property type="match status" value="1"/>
</dbReference>
<feature type="domain" description="Quercetin 2,3-dioxygenase C-terminal cupin" evidence="5">
    <location>
        <begin position="146"/>
        <end position="230"/>
    </location>
</feature>
<dbReference type="SUPFAM" id="SSF51182">
    <property type="entry name" value="RmlC-like cupins"/>
    <property type="match status" value="1"/>
</dbReference>
<feature type="domain" description="Pirin N-terminal" evidence="4">
    <location>
        <begin position="7"/>
        <end position="119"/>
    </location>
</feature>
<dbReference type="KEGG" id="csn:Cyast_0074"/>
<protein>
    <submittedName>
        <fullName evidence="6">Pirin domain protein</fullName>
    </submittedName>
</protein>
<sequence>MITIRPSDQRGHIIFDWLDTKHTFSFGSYYDPRYTGFGNLLVINEDKIAPGKGFGTHGHQDMEIVTYVIEGELEHKDSIGNGETISRGEVQRMSAGTGIRHSEFNHSAQSEVHLLQIWILPNQKDLEPGYEQKIFSEEEKRGKLRLLVSPESKDSSLKIHQNVNIWSSILEKDETINHSLADNDYGWIQLVKGELEVNNHVIKAGDGVAIKEEDSLTIKGNQKDSEFLLFHFMN</sequence>
<evidence type="ECO:0000256" key="2">
    <source>
        <dbReference type="PIRSR" id="PIRSR006232-1"/>
    </source>
</evidence>
<evidence type="ECO:0000259" key="5">
    <source>
        <dbReference type="Pfam" id="PF17954"/>
    </source>
</evidence>
<dbReference type="InterPro" id="IPR012093">
    <property type="entry name" value="Pirin"/>
</dbReference>
<proteinExistence type="inferred from homology"/>
<dbReference type="PIRSF" id="PIRSF006232">
    <property type="entry name" value="Pirin"/>
    <property type="match status" value="1"/>
</dbReference>
<dbReference type="Gene3D" id="2.60.120.10">
    <property type="entry name" value="Jelly Rolls"/>
    <property type="match status" value="2"/>
</dbReference>
<evidence type="ECO:0000313" key="6">
    <source>
        <dbReference type="EMBL" id="AFZ46057.1"/>
    </source>
</evidence>
<evidence type="ECO:0000313" key="7">
    <source>
        <dbReference type="Proteomes" id="UP000010483"/>
    </source>
</evidence>
<dbReference type="eggNOG" id="COG1741">
    <property type="taxonomic scope" value="Bacteria"/>
</dbReference>
<dbReference type="PATRIC" id="fig|292563.3.peg.78"/>
<dbReference type="HOGENOM" id="CLU_064194_2_2_3"/>
<dbReference type="BioCyc" id="CSTA292563:G1353-72-MONOMER"/>
<dbReference type="Pfam" id="PF17954">
    <property type="entry name" value="Pirin_C_2"/>
    <property type="match status" value="1"/>
</dbReference>
<dbReference type="InterPro" id="IPR003829">
    <property type="entry name" value="Pirin_N_dom"/>
</dbReference>